<dbReference type="EMBL" id="MN740328">
    <property type="protein sequence ID" value="QHU00549.1"/>
    <property type="molecule type" value="Genomic_DNA"/>
</dbReference>
<organism evidence="1">
    <name type="scientific">viral metagenome</name>
    <dbReference type="NCBI Taxonomy" id="1070528"/>
    <lineage>
        <taxon>unclassified sequences</taxon>
        <taxon>metagenomes</taxon>
        <taxon>organismal metagenomes</taxon>
    </lineage>
</organism>
<reference evidence="1" key="1">
    <citation type="journal article" date="2020" name="Nature">
        <title>Giant virus diversity and host interactions through global metagenomics.</title>
        <authorList>
            <person name="Schulz F."/>
            <person name="Roux S."/>
            <person name="Paez-Espino D."/>
            <person name="Jungbluth S."/>
            <person name="Walsh D.A."/>
            <person name="Denef V.J."/>
            <person name="McMahon K.D."/>
            <person name="Konstantinidis K.T."/>
            <person name="Eloe-Fadrosh E.A."/>
            <person name="Kyrpides N.C."/>
            <person name="Woyke T."/>
        </authorList>
    </citation>
    <scope>NUCLEOTIDE SEQUENCE</scope>
    <source>
        <strain evidence="1">GVMAG-M-3300025860-20</strain>
    </source>
</reference>
<accession>A0A6C0J4F1</accession>
<evidence type="ECO:0000313" key="1">
    <source>
        <dbReference type="EMBL" id="QHU00549.1"/>
    </source>
</evidence>
<sequence>MDTSDIERRCLYWCTLKGKKQNHTLILQNLQEMLSHADLIVNNGDIPCEQLTLSVKTTEYIFCSAMDTDRVCAFLCDDKYYYIIDNKRYITQEANNREPVTTYKCNVWRDNSAIDILKLIPTNTRKFLNIKLYENQKFKDRKVTNLDNILTIDFIRKTEKEQVILWKKYTDERKNEETLDLSGFYLFDPKVIILTGCKYNYTTVLLNLNMKFETLNWLFYFPHLKVLSIWGLTIDDNSLKGIDKYASQLNTLELHNCYNITGRVITSVLKLKMIENLIIDNPTAIFHPEESLHHSCLTTKEWEQIPENHSMKKLVINSANLTRDYIKPLLLRLQTLENFVMQDTVMRQLEKNSSSGKYDHKIVFHSEDNLKTGFTRYTNVAVYDLVSDRCGPLFSDSMLNKIKEIDPSKKDIIEEIVRNREN</sequence>
<dbReference type="AlphaFoldDB" id="A0A6C0J4F1"/>
<name>A0A6C0J4F1_9ZZZZ</name>
<proteinExistence type="predicted"/>
<dbReference type="InterPro" id="IPR032675">
    <property type="entry name" value="LRR_dom_sf"/>
</dbReference>
<dbReference type="SUPFAM" id="SSF52047">
    <property type="entry name" value="RNI-like"/>
    <property type="match status" value="1"/>
</dbReference>
<dbReference type="Gene3D" id="3.80.10.10">
    <property type="entry name" value="Ribonuclease Inhibitor"/>
    <property type="match status" value="1"/>
</dbReference>
<protein>
    <submittedName>
        <fullName evidence="1">Uncharacterized protein</fullName>
    </submittedName>
</protein>